<organism evidence="1 2">
    <name type="scientific">Ferruginibacter yonginensis</name>
    <dbReference type="NCBI Taxonomy" id="1310416"/>
    <lineage>
        <taxon>Bacteria</taxon>
        <taxon>Pseudomonadati</taxon>
        <taxon>Bacteroidota</taxon>
        <taxon>Chitinophagia</taxon>
        <taxon>Chitinophagales</taxon>
        <taxon>Chitinophagaceae</taxon>
        <taxon>Ferruginibacter</taxon>
    </lineage>
</organism>
<dbReference type="Proteomes" id="UP001595907">
    <property type="component" value="Unassembled WGS sequence"/>
</dbReference>
<reference evidence="2" key="1">
    <citation type="journal article" date="2019" name="Int. J. Syst. Evol. Microbiol.">
        <title>The Global Catalogue of Microorganisms (GCM) 10K type strain sequencing project: providing services to taxonomists for standard genome sequencing and annotation.</title>
        <authorList>
            <consortium name="The Broad Institute Genomics Platform"/>
            <consortium name="The Broad Institute Genome Sequencing Center for Infectious Disease"/>
            <person name="Wu L."/>
            <person name="Ma J."/>
        </authorList>
    </citation>
    <scope>NUCLEOTIDE SEQUENCE [LARGE SCALE GENOMIC DNA]</scope>
    <source>
        <strain evidence="2">CECT 8289</strain>
    </source>
</reference>
<dbReference type="SUPFAM" id="SSF53448">
    <property type="entry name" value="Nucleotide-diphospho-sugar transferases"/>
    <property type="match status" value="1"/>
</dbReference>
<dbReference type="Pfam" id="PF09837">
    <property type="entry name" value="DUF2064"/>
    <property type="match status" value="1"/>
</dbReference>
<dbReference type="PANTHER" id="PTHR36529:SF1">
    <property type="entry name" value="GLYCOSYLTRANSFERASE"/>
    <property type="match status" value="1"/>
</dbReference>
<dbReference type="RefSeq" id="WP_379708781.1">
    <property type="nucleotide sequence ID" value="NZ_JBHSCZ010000002.1"/>
</dbReference>
<dbReference type="InterPro" id="IPR029044">
    <property type="entry name" value="Nucleotide-diphossugar_trans"/>
</dbReference>
<gene>
    <name evidence="1" type="ORF">ACFOWM_08360</name>
</gene>
<proteinExistence type="predicted"/>
<dbReference type="EMBL" id="JBHSCZ010000002">
    <property type="protein sequence ID" value="MFC4262885.1"/>
    <property type="molecule type" value="Genomic_DNA"/>
</dbReference>
<keyword evidence="2" id="KW-1185">Reference proteome</keyword>
<protein>
    <submittedName>
        <fullName evidence="1">DUF2064 domain-containing protein</fullName>
    </submittedName>
</protein>
<sequence>MQLQQTAILVFAQTAQAEQGNKSFALHKHGAAYFQYLNRIVFQKVQKTGLPFFIFSEKEQVGKTFGEKISNAVNAVFEKGFQNIMIVGNDSPQLQTKHLLKAHQQILLGNTVIGKNCRGGAYLIAFNKKWYQHQPFKNVSWQSNQLYHDLCGLFTNTINIGLPTLIDINAKADAVAVFSTLAYTCQLKKLLVNLLQYTQLFATNLFFQLYLQPIVSHKGLRAPPSAVFIVA</sequence>
<comment type="caution">
    <text evidence="1">The sequence shown here is derived from an EMBL/GenBank/DDBJ whole genome shotgun (WGS) entry which is preliminary data.</text>
</comment>
<evidence type="ECO:0000313" key="1">
    <source>
        <dbReference type="EMBL" id="MFC4262885.1"/>
    </source>
</evidence>
<dbReference type="PANTHER" id="PTHR36529">
    <property type="entry name" value="SLL1095 PROTEIN"/>
    <property type="match status" value="1"/>
</dbReference>
<dbReference type="InterPro" id="IPR018641">
    <property type="entry name" value="Trfase_1_rSAM/seldom-assoc"/>
</dbReference>
<evidence type="ECO:0000313" key="2">
    <source>
        <dbReference type="Proteomes" id="UP001595907"/>
    </source>
</evidence>
<dbReference type="Gene3D" id="3.90.550.10">
    <property type="entry name" value="Spore Coat Polysaccharide Biosynthesis Protein SpsA, Chain A"/>
    <property type="match status" value="1"/>
</dbReference>
<accession>A0ABV8QTB2</accession>
<name>A0ABV8QTB2_9BACT</name>